<name>A0AAW1T8H0_9CHLO</name>
<feature type="region of interest" description="Disordered" evidence="9">
    <location>
        <begin position="145"/>
        <end position="316"/>
    </location>
</feature>
<keyword evidence="5" id="KW-0963">Cytoplasm</keyword>
<dbReference type="Gene3D" id="1.20.5.420">
    <property type="entry name" value="Immunoglobulin FC, subunit C"/>
    <property type="match status" value="1"/>
</dbReference>
<evidence type="ECO:0000259" key="11">
    <source>
        <dbReference type="Pfam" id="PF18097"/>
    </source>
</evidence>
<dbReference type="InterPro" id="IPR023175">
    <property type="entry name" value="Vta1/CALS_N_sf"/>
</dbReference>
<dbReference type="EMBL" id="JALJOV010000271">
    <property type="protein sequence ID" value="KAK9865203.1"/>
    <property type="molecule type" value="Genomic_DNA"/>
</dbReference>
<keyword evidence="13" id="KW-1185">Reference proteome</keyword>
<dbReference type="Proteomes" id="UP001485043">
    <property type="component" value="Unassembled WGS sequence"/>
</dbReference>
<evidence type="ECO:0000256" key="3">
    <source>
        <dbReference type="ARBA" id="ARBA00007895"/>
    </source>
</evidence>
<evidence type="ECO:0000256" key="7">
    <source>
        <dbReference type="ARBA" id="ARBA00022927"/>
    </source>
</evidence>
<evidence type="ECO:0008006" key="14">
    <source>
        <dbReference type="Google" id="ProtNLM"/>
    </source>
</evidence>
<evidence type="ECO:0000259" key="10">
    <source>
        <dbReference type="Pfam" id="PF04652"/>
    </source>
</evidence>
<dbReference type="Gene3D" id="1.25.40.270">
    <property type="entry name" value="Vacuolar protein sorting-associated protein vta1"/>
    <property type="match status" value="1"/>
</dbReference>
<dbReference type="Pfam" id="PF18097">
    <property type="entry name" value="Vta1_C"/>
    <property type="match status" value="1"/>
</dbReference>
<reference evidence="12 13" key="1">
    <citation type="journal article" date="2024" name="Nat. Commun.">
        <title>Phylogenomics reveals the evolutionary origins of lichenization in chlorophyte algae.</title>
        <authorList>
            <person name="Puginier C."/>
            <person name="Libourel C."/>
            <person name="Otte J."/>
            <person name="Skaloud P."/>
            <person name="Haon M."/>
            <person name="Grisel S."/>
            <person name="Petersen M."/>
            <person name="Berrin J.G."/>
            <person name="Delaux P.M."/>
            <person name="Dal Grande F."/>
            <person name="Keller J."/>
        </authorList>
    </citation>
    <scope>NUCLEOTIDE SEQUENCE [LARGE SCALE GENOMIC DNA]</scope>
    <source>
        <strain evidence="12 13">SAG 2523</strain>
    </source>
</reference>
<evidence type="ECO:0000256" key="4">
    <source>
        <dbReference type="ARBA" id="ARBA00022448"/>
    </source>
</evidence>
<feature type="compositionally biased region" description="Low complexity" evidence="9">
    <location>
        <begin position="445"/>
        <end position="454"/>
    </location>
</feature>
<dbReference type="AlphaFoldDB" id="A0AAW1T8H0"/>
<evidence type="ECO:0000256" key="8">
    <source>
        <dbReference type="ARBA" id="ARBA00023136"/>
    </source>
</evidence>
<keyword evidence="4" id="KW-0813">Transport</keyword>
<feature type="domain" description="Vta1 C-terminal" evidence="11">
    <location>
        <begin position="587"/>
        <end position="622"/>
    </location>
</feature>
<evidence type="ECO:0000256" key="1">
    <source>
        <dbReference type="ARBA" id="ARBA00004481"/>
    </source>
</evidence>
<evidence type="ECO:0000256" key="9">
    <source>
        <dbReference type="SAM" id="MobiDB-lite"/>
    </source>
</evidence>
<evidence type="ECO:0000256" key="2">
    <source>
        <dbReference type="ARBA" id="ARBA00004496"/>
    </source>
</evidence>
<dbReference type="Pfam" id="PF04652">
    <property type="entry name" value="Vta1"/>
    <property type="match status" value="1"/>
</dbReference>
<comment type="similarity">
    <text evidence="3">Belongs to the VTA1 family.</text>
</comment>
<dbReference type="GO" id="GO:0005771">
    <property type="term" value="C:multivesicular body"/>
    <property type="evidence" value="ECO:0007669"/>
    <property type="project" value="TreeGrafter"/>
</dbReference>
<dbReference type="GO" id="GO:0015031">
    <property type="term" value="P:protein transport"/>
    <property type="evidence" value="ECO:0007669"/>
    <property type="project" value="UniProtKB-KW"/>
</dbReference>
<keyword evidence="8" id="KW-0472">Membrane</keyword>
<accession>A0AAW1T8H0</accession>
<keyword evidence="6" id="KW-0967">Endosome</keyword>
<proteinExistence type="inferred from homology"/>
<evidence type="ECO:0000313" key="13">
    <source>
        <dbReference type="Proteomes" id="UP001485043"/>
    </source>
</evidence>
<feature type="domain" description="Vta1/callose synthase N-terminal" evidence="10">
    <location>
        <begin position="13"/>
        <end position="146"/>
    </location>
</feature>
<dbReference type="PANTHER" id="PTHR46009:SF1">
    <property type="entry name" value="VACUOLAR PROTEIN SORTING-ASSOCIATED PROTEIN VTA1 HOMOLOG"/>
    <property type="match status" value="1"/>
</dbReference>
<evidence type="ECO:0000256" key="5">
    <source>
        <dbReference type="ARBA" id="ARBA00022490"/>
    </source>
</evidence>
<evidence type="ECO:0000256" key="6">
    <source>
        <dbReference type="ARBA" id="ARBA00022753"/>
    </source>
</evidence>
<evidence type="ECO:0000313" key="12">
    <source>
        <dbReference type="EMBL" id="KAK9865203.1"/>
    </source>
</evidence>
<dbReference type="GO" id="GO:0032511">
    <property type="term" value="P:late endosome to vacuole transport via multivesicular body sorting pathway"/>
    <property type="evidence" value="ECO:0007669"/>
    <property type="project" value="InterPro"/>
</dbReference>
<dbReference type="InterPro" id="IPR044538">
    <property type="entry name" value="Vta1-like"/>
</dbReference>
<feature type="region of interest" description="Disordered" evidence="9">
    <location>
        <begin position="434"/>
        <end position="581"/>
    </location>
</feature>
<dbReference type="GO" id="GO:0010008">
    <property type="term" value="C:endosome membrane"/>
    <property type="evidence" value="ECO:0007669"/>
    <property type="project" value="UniProtKB-SubCell"/>
</dbReference>
<feature type="compositionally biased region" description="Pro residues" evidence="9">
    <location>
        <begin position="238"/>
        <end position="255"/>
    </location>
</feature>
<sequence length="636" mass="68430">MASLEEQRKILLPILKRADEVQQQEPKVAYYCRLYAVHQALSFEKRQPDIDGIVMVLMSKLEQDKQKLQLSDTDEQHCETFAQLIFNRAEKRDQAGRWDQDTIRAYYSASYFIEICKQFGELPPDMAQMQKFAAWKASDLRKAIREGRDPTPRSLPSATVPSGDLDDSMPGVPSGGLPQTLPKSFQSLDSMPRGGPQDNYLTSSSSGMPADPEAPASGAHHESPSQPISMPGSKASPDRPPYAPPPPYTPPPPCQAPEYSPAGGARAGHPQQPPSNDSPYPSPPGLYGPPSAVHPSGMPSQGMAGGAEMQRSAGGQQVLHRFSQGDSVHHKASATAPTQPAKIVGFFTRPDGQQLYTVAVAGSSQPIPATADHLAQNFEPGERVLFRPPDHRPPSEASVNQTDLTHWRPVYHITCDHGEVCSTGDECLTRLAEEPRDPLMPPSSLPSKISTSPSEEAETLMDPYSPAPGTPKSSARTPPAFSFPATSGPGHDTDGPSAPQGPPDSGFEGYPSFRDPGQQPTPPPLQQPPWQQPQQPSAFTGSAPLAPPPHAAPQVDPALRPPTPPTSMPAGSLTYDPIPGFEPSLSEVTEAHKLSKYAASALSFEDIPTAIKHLTDALKLLTQPNQLKASRYPPTR</sequence>
<protein>
    <recommendedName>
        <fullName evidence="14">Vacuolar protein sorting-associated protein VTA1 homolog</fullName>
    </recommendedName>
</protein>
<gene>
    <name evidence="12" type="ORF">WJX84_002950</name>
</gene>
<dbReference type="PANTHER" id="PTHR46009">
    <property type="entry name" value="VACUOLAR PROTEIN SORTING-ASSOCIATED PROTEIN VTA1 HOMOLOG"/>
    <property type="match status" value="1"/>
</dbReference>
<keyword evidence="7" id="KW-0653">Protein transport</keyword>
<comment type="caution">
    <text evidence="12">The sequence shown here is derived from an EMBL/GenBank/DDBJ whole genome shotgun (WGS) entry which is preliminary data.</text>
</comment>
<comment type="subcellular location">
    <subcellularLocation>
        <location evidence="2">Cytoplasm</location>
    </subcellularLocation>
    <subcellularLocation>
        <location evidence="1">Endosome membrane</location>
        <topology evidence="1">Peripheral membrane protein</topology>
    </subcellularLocation>
</comment>
<organism evidence="12 13">
    <name type="scientific">Apatococcus fuscideae</name>
    <dbReference type="NCBI Taxonomy" id="2026836"/>
    <lineage>
        <taxon>Eukaryota</taxon>
        <taxon>Viridiplantae</taxon>
        <taxon>Chlorophyta</taxon>
        <taxon>core chlorophytes</taxon>
        <taxon>Trebouxiophyceae</taxon>
        <taxon>Chlorellales</taxon>
        <taxon>Chlorellaceae</taxon>
        <taxon>Apatococcus</taxon>
    </lineage>
</organism>
<dbReference type="InterPro" id="IPR039431">
    <property type="entry name" value="Vta1/CALS_N"/>
</dbReference>
<dbReference type="InterPro" id="IPR041212">
    <property type="entry name" value="Vta1_C"/>
</dbReference>
<feature type="compositionally biased region" description="Pro residues" evidence="9">
    <location>
        <begin position="519"/>
        <end position="531"/>
    </location>
</feature>